<evidence type="ECO:0000313" key="2">
    <source>
        <dbReference type="Proteomes" id="UP001633002"/>
    </source>
</evidence>
<name>A0ABD3GXJ9_9MARC</name>
<gene>
    <name evidence="1" type="ORF">R1sor_002010</name>
</gene>
<sequence length="166" mass="19228">MASSAATENLGLRQQTIDIMDNSFLSQFNSSFHHALMSTTVFVPYSSKEFKDLDIVEFSVLRQFGMLQYVLMLQQYCEHSDEDEFHGNRIMDKQLTSYKPSLFLPKTVDVAKNLNKELISGKDYEEVLYYREVVPYGPTYHIMTLIAELGRFQVHDEPSYSRDKSA</sequence>
<protein>
    <submittedName>
        <fullName evidence="1">Uncharacterized protein</fullName>
    </submittedName>
</protein>
<organism evidence="1 2">
    <name type="scientific">Riccia sorocarpa</name>
    <dbReference type="NCBI Taxonomy" id="122646"/>
    <lineage>
        <taxon>Eukaryota</taxon>
        <taxon>Viridiplantae</taxon>
        <taxon>Streptophyta</taxon>
        <taxon>Embryophyta</taxon>
        <taxon>Marchantiophyta</taxon>
        <taxon>Marchantiopsida</taxon>
        <taxon>Marchantiidae</taxon>
        <taxon>Marchantiales</taxon>
        <taxon>Ricciaceae</taxon>
        <taxon>Riccia</taxon>
    </lineage>
</organism>
<accession>A0ABD3GXJ9</accession>
<reference evidence="1 2" key="1">
    <citation type="submission" date="2024-09" db="EMBL/GenBank/DDBJ databases">
        <title>Chromosome-scale assembly of Riccia sorocarpa.</title>
        <authorList>
            <person name="Paukszto L."/>
        </authorList>
    </citation>
    <scope>NUCLEOTIDE SEQUENCE [LARGE SCALE GENOMIC DNA]</scope>
    <source>
        <strain evidence="1">LP-2024</strain>
        <tissue evidence="1">Aerial parts of the thallus</tissue>
    </source>
</reference>
<proteinExistence type="predicted"/>
<dbReference type="AlphaFoldDB" id="A0ABD3GXJ9"/>
<dbReference type="EMBL" id="JBJQOH010000006">
    <property type="protein sequence ID" value="KAL3683988.1"/>
    <property type="molecule type" value="Genomic_DNA"/>
</dbReference>
<comment type="caution">
    <text evidence="1">The sequence shown here is derived from an EMBL/GenBank/DDBJ whole genome shotgun (WGS) entry which is preliminary data.</text>
</comment>
<dbReference type="Proteomes" id="UP001633002">
    <property type="component" value="Unassembled WGS sequence"/>
</dbReference>
<keyword evidence="2" id="KW-1185">Reference proteome</keyword>
<evidence type="ECO:0000313" key="1">
    <source>
        <dbReference type="EMBL" id="KAL3683988.1"/>
    </source>
</evidence>